<dbReference type="InterPro" id="IPR002716">
    <property type="entry name" value="PIN_dom"/>
</dbReference>
<keyword evidence="3" id="KW-1185">Reference proteome</keyword>
<dbReference type="PANTHER" id="PTHR34610">
    <property type="entry name" value="SSL7007 PROTEIN"/>
    <property type="match status" value="1"/>
</dbReference>
<evidence type="ECO:0000313" key="2">
    <source>
        <dbReference type="EMBL" id="SMB91340.1"/>
    </source>
</evidence>
<dbReference type="PANTHER" id="PTHR34610:SF3">
    <property type="entry name" value="SSL7007 PROTEIN"/>
    <property type="match status" value="1"/>
</dbReference>
<dbReference type="OrthoDB" id="32918at2"/>
<dbReference type="Pfam" id="PF13470">
    <property type="entry name" value="PIN_3"/>
    <property type="match status" value="1"/>
</dbReference>
<accession>A0A1W1VDR4</accession>
<dbReference type="SUPFAM" id="SSF88723">
    <property type="entry name" value="PIN domain-like"/>
    <property type="match status" value="1"/>
</dbReference>
<dbReference type="RefSeq" id="WP_084663567.1">
    <property type="nucleotide sequence ID" value="NZ_LT838272.1"/>
</dbReference>
<dbReference type="EMBL" id="LT838272">
    <property type="protein sequence ID" value="SMB91340.1"/>
    <property type="molecule type" value="Genomic_DNA"/>
</dbReference>
<protein>
    <submittedName>
        <fullName evidence="2">Putative toxin-antitoxin system toxin component, PIN family</fullName>
    </submittedName>
</protein>
<gene>
    <name evidence="2" type="ORF">SAMN00808754_0422</name>
</gene>
<dbReference type="NCBIfam" id="TIGR00305">
    <property type="entry name" value="putative toxin-antitoxin system toxin component, PIN family"/>
    <property type="match status" value="1"/>
</dbReference>
<evidence type="ECO:0000313" key="3">
    <source>
        <dbReference type="Proteomes" id="UP000192569"/>
    </source>
</evidence>
<dbReference type="InterPro" id="IPR029060">
    <property type="entry name" value="PIN-like_dom_sf"/>
</dbReference>
<reference evidence="2 3" key="1">
    <citation type="submission" date="2017-04" db="EMBL/GenBank/DDBJ databases">
        <authorList>
            <person name="Afonso C.L."/>
            <person name="Miller P.J."/>
            <person name="Scott M.A."/>
            <person name="Spackman E."/>
            <person name="Goraichik I."/>
            <person name="Dimitrov K.M."/>
            <person name="Suarez D.L."/>
            <person name="Swayne D.E."/>
        </authorList>
    </citation>
    <scope>NUCLEOTIDE SEQUENCE [LARGE SCALE GENOMIC DNA]</scope>
    <source>
        <strain evidence="2 3">ToBE</strain>
    </source>
</reference>
<name>A0A1W1VDR4_9FIRM</name>
<proteinExistence type="predicted"/>
<evidence type="ECO:0000259" key="1">
    <source>
        <dbReference type="Pfam" id="PF13470"/>
    </source>
</evidence>
<sequence length="142" mass="15921">MRIVLDTNVLVSGLLKPYSNAGMLLRMIVGGLVQVVYDARIISEYREVLRRPKFGLSMAEVEAILSQIVAEGISVIAEPLKERLPYIDNEPFLEVAKAYPGSILVTGNKRHFPQEVCGNIIVLDPLEFLELWRNSPMERPGN</sequence>
<dbReference type="AlphaFoldDB" id="A0A1W1VDR4"/>
<feature type="domain" description="PIN" evidence="1">
    <location>
        <begin position="2"/>
        <end position="110"/>
    </location>
</feature>
<dbReference type="STRING" id="698762.SAMN00808754_0422"/>
<dbReference type="Proteomes" id="UP000192569">
    <property type="component" value="Chromosome I"/>
</dbReference>
<organism evidence="2 3">
    <name type="scientific">Thermanaeromonas toyohensis ToBE</name>
    <dbReference type="NCBI Taxonomy" id="698762"/>
    <lineage>
        <taxon>Bacteria</taxon>
        <taxon>Bacillati</taxon>
        <taxon>Bacillota</taxon>
        <taxon>Clostridia</taxon>
        <taxon>Neomoorellales</taxon>
        <taxon>Neomoorellaceae</taxon>
        <taxon>Thermanaeromonas</taxon>
    </lineage>
</organism>
<dbReference type="InterPro" id="IPR002850">
    <property type="entry name" value="PIN_toxin-like"/>
</dbReference>